<dbReference type="InterPro" id="IPR050171">
    <property type="entry name" value="MFS_Transporters"/>
</dbReference>
<proteinExistence type="predicted"/>
<comment type="caution">
    <text evidence="8">The sequence shown here is derived from an EMBL/GenBank/DDBJ whole genome shotgun (WGS) entry which is preliminary data.</text>
</comment>
<dbReference type="RefSeq" id="WP_046089156.1">
    <property type="nucleotide sequence ID" value="NZ_LAKD02000095.1"/>
</dbReference>
<dbReference type="InterPro" id="IPR036259">
    <property type="entry name" value="MFS_trans_sf"/>
</dbReference>
<comment type="subcellular location">
    <subcellularLocation>
        <location evidence="1">Cell membrane</location>
        <topology evidence="1">Multi-pass membrane protein</topology>
    </subcellularLocation>
</comment>
<feature type="transmembrane region" description="Helical" evidence="7">
    <location>
        <begin position="12"/>
        <end position="44"/>
    </location>
</feature>
<keyword evidence="3" id="KW-1003">Cell membrane</keyword>
<dbReference type="AlphaFoldDB" id="A0A1V4CYH2"/>
<dbReference type="EMBL" id="LAKD02000095">
    <property type="protein sequence ID" value="OPF73159.1"/>
    <property type="molecule type" value="Genomic_DNA"/>
</dbReference>
<gene>
    <name evidence="8" type="ORF">VT50_0228845</name>
</gene>
<evidence type="ECO:0000313" key="9">
    <source>
        <dbReference type="Proteomes" id="UP000033615"/>
    </source>
</evidence>
<feature type="transmembrane region" description="Helical" evidence="7">
    <location>
        <begin position="120"/>
        <end position="137"/>
    </location>
</feature>
<feature type="transmembrane region" description="Helical" evidence="7">
    <location>
        <begin position="261"/>
        <end position="294"/>
    </location>
</feature>
<protein>
    <submittedName>
        <fullName evidence="8">MFS transporter</fullName>
    </submittedName>
</protein>
<evidence type="ECO:0000256" key="3">
    <source>
        <dbReference type="ARBA" id="ARBA00022475"/>
    </source>
</evidence>
<keyword evidence="9" id="KW-1185">Reference proteome</keyword>
<dbReference type="OrthoDB" id="6803299at2"/>
<dbReference type="Gene3D" id="1.20.1250.20">
    <property type="entry name" value="MFS general substrate transporter like domains"/>
    <property type="match status" value="1"/>
</dbReference>
<feature type="transmembrane region" description="Helical" evidence="7">
    <location>
        <begin position="219"/>
        <end position="240"/>
    </location>
</feature>
<dbReference type="GO" id="GO:0022857">
    <property type="term" value="F:transmembrane transporter activity"/>
    <property type="evidence" value="ECO:0007669"/>
    <property type="project" value="InterPro"/>
</dbReference>
<evidence type="ECO:0000256" key="6">
    <source>
        <dbReference type="ARBA" id="ARBA00023136"/>
    </source>
</evidence>
<evidence type="ECO:0000313" key="8">
    <source>
        <dbReference type="EMBL" id="OPF73159.1"/>
    </source>
</evidence>
<keyword evidence="5 7" id="KW-1133">Transmembrane helix</keyword>
<name>A0A1V4CYH2_9ACTN</name>
<dbReference type="PANTHER" id="PTHR23517">
    <property type="entry name" value="RESISTANCE PROTEIN MDTM, PUTATIVE-RELATED-RELATED"/>
    <property type="match status" value="1"/>
</dbReference>
<dbReference type="Pfam" id="PF07690">
    <property type="entry name" value="MFS_1"/>
    <property type="match status" value="1"/>
</dbReference>
<evidence type="ECO:0000256" key="5">
    <source>
        <dbReference type="ARBA" id="ARBA00022989"/>
    </source>
</evidence>
<dbReference type="PANTHER" id="PTHR23517:SF2">
    <property type="entry name" value="MULTIDRUG RESISTANCE PROTEIN MDTH"/>
    <property type="match status" value="1"/>
</dbReference>
<feature type="transmembrane region" description="Helical" evidence="7">
    <location>
        <begin position="347"/>
        <end position="371"/>
    </location>
</feature>
<feature type="transmembrane region" description="Helical" evidence="7">
    <location>
        <begin position="143"/>
        <end position="168"/>
    </location>
</feature>
<keyword evidence="6 7" id="KW-0472">Membrane</keyword>
<evidence type="ECO:0000256" key="4">
    <source>
        <dbReference type="ARBA" id="ARBA00022692"/>
    </source>
</evidence>
<keyword evidence="4 7" id="KW-0812">Transmembrane</keyword>
<keyword evidence="2" id="KW-0813">Transport</keyword>
<sequence length="384" mass="39788">MAGRVLFVTIGLIYFTVSVGIPAVQVGAVLTFAGGISIVVGVPVARLSDLFGSRPVLVAAMLGQSLGTAAYVVAKNLIAYATITIVVTVCGRAAHAAKGAVMGAVLVGEERTVNRSRIRSWSNAAAVLAAGSGAWVLHVNEHWAYLVAIGCSASIFLFAAYVSALLPHTSRPERPADASRLGVLRDRPFIALTVIDALFTLQMGLLEILPLWVAEHTGAPRWMGGVLFGLNTVMVVFLQARASRGVTDLGSAGIANRRAGVLLFGACVLFGLAGQYVSLAAFLLVGAALVFVWGEMLHAAAGWELSFGLAPEGEHAQYQAMFGTGTTVGLTAAPLVSTALVLGTGTAGWVIVGAVFLCAGTATPWVVRWALQQRPGHMSPVSVG</sequence>
<reference evidence="8" key="1">
    <citation type="submission" date="2016-12" db="EMBL/GenBank/DDBJ databases">
        <title>Genome sequence of Streptomyces antioxidans MUSC 164.</title>
        <authorList>
            <person name="Lee L.-H."/>
            <person name="Ser H.-L."/>
        </authorList>
    </citation>
    <scope>NUCLEOTIDE SEQUENCE [LARGE SCALE GENOMIC DNA]</scope>
    <source>
        <strain evidence="8">MUSC 164</strain>
    </source>
</reference>
<evidence type="ECO:0000256" key="2">
    <source>
        <dbReference type="ARBA" id="ARBA00022448"/>
    </source>
</evidence>
<dbReference type="Proteomes" id="UP000033615">
    <property type="component" value="Unassembled WGS sequence"/>
</dbReference>
<feature type="transmembrane region" description="Helical" evidence="7">
    <location>
        <begin position="189"/>
        <end position="213"/>
    </location>
</feature>
<evidence type="ECO:0000256" key="1">
    <source>
        <dbReference type="ARBA" id="ARBA00004651"/>
    </source>
</evidence>
<organism evidence="8 9">
    <name type="scientific">Streptomyces antioxidans</name>
    <dbReference type="NCBI Taxonomy" id="1507734"/>
    <lineage>
        <taxon>Bacteria</taxon>
        <taxon>Bacillati</taxon>
        <taxon>Actinomycetota</taxon>
        <taxon>Actinomycetes</taxon>
        <taxon>Kitasatosporales</taxon>
        <taxon>Streptomycetaceae</taxon>
        <taxon>Streptomyces</taxon>
    </lineage>
</organism>
<evidence type="ECO:0000256" key="7">
    <source>
        <dbReference type="SAM" id="Phobius"/>
    </source>
</evidence>
<accession>A0A1V4CYH2</accession>
<dbReference type="InterPro" id="IPR011701">
    <property type="entry name" value="MFS"/>
</dbReference>
<dbReference type="GO" id="GO:0005886">
    <property type="term" value="C:plasma membrane"/>
    <property type="evidence" value="ECO:0007669"/>
    <property type="project" value="UniProtKB-SubCell"/>
</dbReference>
<dbReference type="SUPFAM" id="SSF103473">
    <property type="entry name" value="MFS general substrate transporter"/>
    <property type="match status" value="1"/>
</dbReference>